<comment type="caution">
    <text evidence="1">The sequence shown here is derived from an EMBL/GenBank/DDBJ whole genome shotgun (WGS) entry which is preliminary data.</text>
</comment>
<keyword evidence="2" id="KW-1185">Reference proteome</keyword>
<dbReference type="Proteomes" id="UP001501414">
    <property type="component" value="Unassembled WGS sequence"/>
</dbReference>
<dbReference type="SMART" id="SM01236">
    <property type="entry name" value="Haem_oxygenase_2"/>
    <property type="match status" value="1"/>
</dbReference>
<dbReference type="Pfam" id="PF14518">
    <property type="entry name" value="Haem_oxygenas_2"/>
    <property type="match status" value="1"/>
</dbReference>
<sequence length="285" mass="32018">MSALSEPAAATAAPPQRPQEQLFRLNRSLPTAANCAAVERLEQRWIVPHVERLTRATSPVRSRRDWIDLLHGLLDEERSGSDAGRYLAEQATRAQFTHVVREFALDGLTEAQNFFPAVPRLPIRAQMALMRVLIDEFGCGNIMQAHSMLYADLLAELGLPTEPEHYLAGTADETYRFLNAFYWLSQRAPRIEYFLGALAYLESSIPNAFRVQARACARLRIAGGRYYTEHLHIDTFHTEELQVAIREVEKAGGLDATRLWVGARLLSGLLDDAFEAAVDRARTLS</sequence>
<evidence type="ECO:0000313" key="2">
    <source>
        <dbReference type="Proteomes" id="UP001501414"/>
    </source>
</evidence>
<organism evidence="1 2">
    <name type="scientific">Pseudonocardia kongjuensis</name>
    <dbReference type="NCBI Taxonomy" id="102227"/>
    <lineage>
        <taxon>Bacteria</taxon>
        <taxon>Bacillati</taxon>
        <taxon>Actinomycetota</taxon>
        <taxon>Actinomycetes</taxon>
        <taxon>Pseudonocardiales</taxon>
        <taxon>Pseudonocardiaceae</taxon>
        <taxon>Pseudonocardia</taxon>
    </lineage>
</organism>
<reference evidence="2" key="1">
    <citation type="journal article" date="2019" name="Int. J. Syst. Evol. Microbiol.">
        <title>The Global Catalogue of Microorganisms (GCM) 10K type strain sequencing project: providing services to taxonomists for standard genome sequencing and annotation.</title>
        <authorList>
            <consortium name="The Broad Institute Genomics Platform"/>
            <consortium name="The Broad Institute Genome Sequencing Center for Infectious Disease"/>
            <person name="Wu L."/>
            <person name="Ma J."/>
        </authorList>
    </citation>
    <scope>NUCLEOTIDE SEQUENCE [LARGE SCALE GENOMIC DNA]</scope>
    <source>
        <strain evidence="2">JCM 11896</strain>
    </source>
</reference>
<protein>
    <submittedName>
        <fullName evidence="1">Iron-containing redox enzyme family protein</fullName>
    </submittedName>
</protein>
<dbReference type="InterPro" id="IPR016084">
    <property type="entry name" value="Haem_Oase-like_multi-hlx"/>
</dbReference>
<dbReference type="EMBL" id="BAAAJK010000006">
    <property type="protein sequence ID" value="GAA1385972.1"/>
    <property type="molecule type" value="Genomic_DNA"/>
</dbReference>
<dbReference type="Gene3D" id="1.20.910.10">
    <property type="entry name" value="Heme oxygenase-like"/>
    <property type="match status" value="1"/>
</dbReference>
<accession>A0ABP4IFI6</accession>
<dbReference type="SUPFAM" id="SSF48613">
    <property type="entry name" value="Heme oxygenase-like"/>
    <property type="match status" value="1"/>
</dbReference>
<proteinExistence type="predicted"/>
<dbReference type="RefSeq" id="WP_344020581.1">
    <property type="nucleotide sequence ID" value="NZ_BAAAJK010000006.1"/>
</dbReference>
<name>A0ABP4IFI6_9PSEU</name>
<evidence type="ECO:0000313" key="1">
    <source>
        <dbReference type="EMBL" id="GAA1385972.1"/>
    </source>
</evidence>
<gene>
    <name evidence="1" type="ORF">GCM10009613_19250</name>
</gene>